<keyword evidence="3 13" id="KW-0813">Transport</keyword>
<evidence type="ECO:0000256" key="8">
    <source>
        <dbReference type="ARBA" id="ARBA00023065"/>
    </source>
</evidence>
<comment type="subcellular location">
    <subcellularLocation>
        <location evidence="1">Membrane</location>
        <topology evidence="1">Multi-pass membrane protein</topology>
    </subcellularLocation>
</comment>
<gene>
    <name evidence="14" type="ORF">PMAYCL1PPCAC_14937</name>
</gene>
<name>A0AAN5HXD3_9BILA</name>
<evidence type="ECO:0000256" key="11">
    <source>
        <dbReference type="ARBA" id="ARBA00023201"/>
    </source>
</evidence>
<dbReference type="InterPro" id="IPR001873">
    <property type="entry name" value="ENaC"/>
</dbReference>
<keyword evidence="6" id="KW-1133">Transmembrane helix</keyword>
<keyword evidence="4 13" id="KW-0894">Sodium channel</keyword>
<evidence type="ECO:0000313" key="15">
    <source>
        <dbReference type="Proteomes" id="UP001328107"/>
    </source>
</evidence>
<sequence>LGLFIFITTNLIIKYLKYPSSTEVSLKIVPQQFPRFSFCNENPLKRSIVDSDPSFAQISKLLKQYEELEQKTIQSDDFNIGSSTQKMQRLSRTRTMLRLLMHQLSEADRRRAGYSFTDLISECTFAGKTCSSFDFTSFLHPDYGVCFTFTKEREISLAGSTQGLRMLMTVNQDSPRFSTFDFLPTSDGADIRGLLHLPQDYPDFTNDAFKLAAKTQTAIAFRKVPISEENVSIQNSLDSRPKCSLQNYTYTYNSCQNSCLQRLAWEFCKCVDPLYLKAPEHTYCSTPTE</sequence>
<keyword evidence="8 13" id="KW-0406">Ion transport</keyword>
<evidence type="ECO:0008006" key="16">
    <source>
        <dbReference type="Google" id="ProtNLM"/>
    </source>
</evidence>
<dbReference type="AlphaFoldDB" id="A0AAN5HXD3"/>
<evidence type="ECO:0000256" key="3">
    <source>
        <dbReference type="ARBA" id="ARBA00022448"/>
    </source>
</evidence>
<evidence type="ECO:0000256" key="12">
    <source>
        <dbReference type="ARBA" id="ARBA00023303"/>
    </source>
</evidence>
<protein>
    <recommendedName>
        <fullName evidence="16">Ion channel</fullName>
    </recommendedName>
</protein>
<dbReference type="Proteomes" id="UP001328107">
    <property type="component" value="Unassembled WGS sequence"/>
</dbReference>
<comment type="caution">
    <text evidence="14">The sequence shown here is derived from an EMBL/GenBank/DDBJ whole genome shotgun (WGS) entry which is preliminary data.</text>
</comment>
<evidence type="ECO:0000256" key="9">
    <source>
        <dbReference type="ARBA" id="ARBA00023136"/>
    </source>
</evidence>
<dbReference type="EMBL" id="BTRK01000004">
    <property type="protein sequence ID" value="GMR44742.1"/>
    <property type="molecule type" value="Genomic_DNA"/>
</dbReference>
<feature type="non-terminal residue" evidence="14">
    <location>
        <position position="1"/>
    </location>
</feature>
<evidence type="ECO:0000256" key="1">
    <source>
        <dbReference type="ARBA" id="ARBA00004141"/>
    </source>
</evidence>
<keyword evidence="10" id="KW-0325">Glycoprotein</keyword>
<keyword evidence="12 13" id="KW-0407">Ion channel</keyword>
<evidence type="ECO:0000256" key="10">
    <source>
        <dbReference type="ARBA" id="ARBA00023180"/>
    </source>
</evidence>
<evidence type="ECO:0000256" key="2">
    <source>
        <dbReference type="ARBA" id="ARBA00007193"/>
    </source>
</evidence>
<keyword evidence="7" id="KW-0915">Sodium</keyword>
<dbReference type="Pfam" id="PF00858">
    <property type="entry name" value="ASC"/>
    <property type="match status" value="1"/>
</dbReference>
<reference evidence="15" key="1">
    <citation type="submission" date="2022-10" db="EMBL/GenBank/DDBJ databases">
        <title>Genome assembly of Pristionchus species.</title>
        <authorList>
            <person name="Yoshida K."/>
            <person name="Sommer R.J."/>
        </authorList>
    </citation>
    <scope>NUCLEOTIDE SEQUENCE [LARGE SCALE GENOMIC DNA]</scope>
    <source>
        <strain evidence="15">RS5460</strain>
    </source>
</reference>
<dbReference type="GO" id="GO:0005886">
    <property type="term" value="C:plasma membrane"/>
    <property type="evidence" value="ECO:0007669"/>
    <property type="project" value="TreeGrafter"/>
</dbReference>
<organism evidence="14 15">
    <name type="scientific">Pristionchus mayeri</name>
    <dbReference type="NCBI Taxonomy" id="1317129"/>
    <lineage>
        <taxon>Eukaryota</taxon>
        <taxon>Metazoa</taxon>
        <taxon>Ecdysozoa</taxon>
        <taxon>Nematoda</taxon>
        <taxon>Chromadorea</taxon>
        <taxon>Rhabditida</taxon>
        <taxon>Rhabditina</taxon>
        <taxon>Diplogasteromorpha</taxon>
        <taxon>Diplogasteroidea</taxon>
        <taxon>Neodiplogasteridae</taxon>
        <taxon>Pristionchus</taxon>
    </lineage>
</organism>
<dbReference type="GO" id="GO:0015280">
    <property type="term" value="F:ligand-gated sodium channel activity"/>
    <property type="evidence" value="ECO:0007669"/>
    <property type="project" value="TreeGrafter"/>
</dbReference>
<keyword evidence="11 13" id="KW-0739">Sodium transport</keyword>
<comment type="similarity">
    <text evidence="2 13">Belongs to the amiloride-sensitive sodium channel (TC 1.A.6) family.</text>
</comment>
<dbReference type="Gene3D" id="2.60.470.10">
    <property type="entry name" value="Acid-sensing ion channels like domains"/>
    <property type="match status" value="1"/>
</dbReference>
<proteinExistence type="inferred from homology"/>
<evidence type="ECO:0000313" key="14">
    <source>
        <dbReference type="EMBL" id="GMR44742.1"/>
    </source>
</evidence>
<keyword evidence="9" id="KW-0472">Membrane</keyword>
<feature type="non-terminal residue" evidence="14">
    <location>
        <position position="289"/>
    </location>
</feature>
<dbReference type="PANTHER" id="PTHR11690">
    <property type="entry name" value="AMILORIDE-SENSITIVE SODIUM CHANNEL-RELATED"/>
    <property type="match status" value="1"/>
</dbReference>
<keyword evidence="15" id="KW-1185">Reference proteome</keyword>
<dbReference type="PRINTS" id="PR01078">
    <property type="entry name" value="AMINACHANNEL"/>
</dbReference>
<evidence type="ECO:0000256" key="5">
    <source>
        <dbReference type="ARBA" id="ARBA00022692"/>
    </source>
</evidence>
<accession>A0AAN5HXD3</accession>
<dbReference type="PANTHER" id="PTHR11690:SF269">
    <property type="entry name" value="DEGENERIN-LIKE PROTEIN ASIC-2"/>
    <property type="match status" value="1"/>
</dbReference>
<keyword evidence="5 13" id="KW-0812">Transmembrane</keyword>
<evidence type="ECO:0000256" key="7">
    <source>
        <dbReference type="ARBA" id="ARBA00023053"/>
    </source>
</evidence>
<evidence type="ECO:0000256" key="13">
    <source>
        <dbReference type="RuleBase" id="RU000679"/>
    </source>
</evidence>
<evidence type="ECO:0000256" key="6">
    <source>
        <dbReference type="ARBA" id="ARBA00022989"/>
    </source>
</evidence>
<evidence type="ECO:0000256" key="4">
    <source>
        <dbReference type="ARBA" id="ARBA00022461"/>
    </source>
</evidence>